<dbReference type="AlphaFoldDB" id="A0A0E9N9A2"/>
<dbReference type="PANTHER" id="PTHR10627:SF76">
    <property type="entry name" value="KH DOMAIN-CONTAINING PROTEIN YLL032C"/>
    <property type="match status" value="1"/>
</dbReference>
<dbReference type="InterPro" id="IPR004088">
    <property type="entry name" value="KH_dom_type_1"/>
</dbReference>
<dbReference type="GO" id="GO:0003729">
    <property type="term" value="F:mRNA binding"/>
    <property type="evidence" value="ECO:0007669"/>
    <property type="project" value="TreeGrafter"/>
</dbReference>
<evidence type="ECO:0000256" key="1">
    <source>
        <dbReference type="ARBA" id="ARBA00022737"/>
    </source>
</evidence>
<evidence type="ECO:0000256" key="3">
    <source>
        <dbReference type="SAM" id="MobiDB-lite"/>
    </source>
</evidence>
<accession>A0A0E9N9A2</accession>
<feature type="compositionally biased region" description="Low complexity" evidence="3">
    <location>
        <begin position="74"/>
        <end position="85"/>
    </location>
</feature>
<feature type="domain" description="K Homology" evidence="4">
    <location>
        <begin position="678"/>
        <end position="746"/>
    </location>
</feature>
<organism evidence="5 6">
    <name type="scientific">Saitoella complicata (strain BCRC 22490 / CBS 7301 / JCM 7358 / NBRC 10748 / NRRL Y-17804)</name>
    <dbReference type="NCBI Taxonomy" id="698492"/>
    <lineage>
        <taxon>Eukaryota</taxon>
        <taxon>Fungi</taxon>
        <taxon>Dikarya</taxon>
        <taxon>Ascomycota</taxon>
        <taxon>Taphrinomycotina</taxon>
        <taxon>Taphrinomycotina incertae sedis</taxon>
        <taxon>Saitoella</taxon>
    </lineage>
</organism>
<name>A0A0E9N9A2_SAICN</name>
<dbReference type="InterPro" id="IPR004087">
    <property type="entry name" value="KH_dom"/>
</dbReference>
<dbReference type="CDD" id="cd22453">
    <property type="entry name" value="KH-I_MUG60_like"/>
    <property type="match status" value="1"/>
</dbReference>
<feature type="domain" description="K Homology" evidence="4">
    <location>
        <begin position="525"/>
        <end position="591"/>
    </location>
</feature>
<reference evidence="5 6" key="3">
    <citation type="journal article" date="2015" name="Genome Announc.">
        <title>Draft Genome Sequence of the Archiascomycetous Yeast Saitoella complicata.</title>
        <authorList>
            <person name="Yamauchi K."/>
            <person name="Kondo S."/>
            <person name="Hamamoto M."/>
            <person name="Takahashi Y."/>
            <person name="Ogura Y."/>
            <person name="Hayashi T."/>
            <person name="Nishida H."/>
        </authorList>
    </citation>
    <scope>NUCLEOTIDE SEQUENCE [LARGE SCALE GENOMIC DNA]</scope>
    <source>
        <strain evidence="5 6">NRRL Y-17804</strain>
    </source>
</reference>
<feature type="domain" description="K Homology" evidence="4">
    <location>
        <begin position="593"/>
        <end position="670"/>
    </location>
</feature>
<evidence type="ECO:0000313" key="5">
    <source>
        <dbReference type="EMBL" id="GAO45985.1"/>
    </source>
</evidence>
<dbReference type="Gene3D" id="3.30.1370.10">
    <property type="entry name" value="K Homology domain, type 1"/>
    <property type="match status" value="3"/>
</dbReference>
<dbReference type="SUPFAM" id="SSF54791">
    <property type="entry name" value="Eukaryotic type KH-domain (KH-domain type I)"/>
    <property type="match status" value="3"/>
</dbReference>
<dbReference type="Pfam" id="PF24563">
    <property type="entry name" value="KH_Mug60-KHD4"/>
    <property type="match status" value="1"/>
</dbReference>
<feature type="domain" description="K Homology" evidence="4">
    <location>
        <begin position="269"/>
        <end position="350"/>
    </location>
</feature>
<reference evidence="5 6" key="2">
    <citation type="journal article" date="2014" name="J. Gen. Appl. Microbiol.">
        <title>The early diverging ascomycetous budding yeast Saitoella complicata has three histone deacetylases belonging to the Clr6, Hos2, and Rpd3 lineages.</title>
        <authorList>
            <person name="Nishida H."/>
            <person name="Matsumoto T."/>
            <person name="Kondo S."/>
            <person name="Hamamoto M."/>
            <person name="Yoshikawa H."/>
        </authorList>
    </citation>
    <scope>NUCLEOTIDE SEQUENCE [LARGE SCALE GENOMIC DNA]</scope>
    <source>
        <strain evidence="5 6">NRRL Y-17804</strain>
    </source>
</reference>
<dbReference type="OMA" id="MCFEMHG"/>
<dbReference type="Pfam" id="PF00013">
    <property type="entry name" value="KH_1"/>
    <property type="match status" value="2"/>
</dbReference>
<dbReference type="PANTHER" id="PTHR10627">
    <property type="entry name" value="SCP160"/>
    <property type="match status" value="1"/>
</dbReference>
<dbReference type="STRING" id="698492.A0A0E9N9A2"/>
<dbReference type="EMBL" id="BACD03000002">
    <property type="protein sequence ID" value="GAO45985.1"/>
    <property type="molecule type" value="Genomic_DNA"/>
</dbReference>
<reference evidence="5 6" key="1">
    <citation type="journal article" date="2011" name="J. Gen. Appl. Microbiol.">
        <title>Draft genome sequencing of the enigmatic yeast Saitoella complicata.</title>
        <authorList>
            <person name="Nishida H."/>
            <person name="Hamamoto M."/>
            <person name="Sugiyama J."/>
        </authorList>
    </citation>
    <scope>NUCLEOTIDE SEQUENCE [LARGE SCALE GENOMIC DNA]</scope>
    <source>
        <strain evidence="5 6">NRRL Y-17804</strain>
    </source>
</reference>
<gene>
    <name evidence="5" type="ORF">G7K_0230-t1</name>
</gene>
<feature type="region of interest" description="Disordered" evidence="3">
    <location>
        <begin position="446"/>
        <end position="471"/>
    </location>
</feature>
<dbReference type="Proteomes" id="UP000033140">
    <property type="component" value="Unassembled WGS sequence"/>
</dbReference>
<comment type="caution">
    <text evidence="5">The sequence shown here is derived from an EMBL/GenBank/DDBJ whole genome shotgun (WGS) entry which is preliminary data.</text>
</comment>
<keyword evidence="2" id="KW-0694">RNA-binding</keyword>
<evidence type="ECO:0000313" key="6">
    <source>
        <dbReference type="Proteomes" id="UP000033140"/>
    </source>
</evidence>
<protein>
    <recommendedName>
        <fullName evidence="4">K Homology domain-containing protein</fullName>
    </recommendedName>
</protein>
<sequence>MNPAAAAAGYMNHNAMPFMPHAQHVAVEQRVHSFCLPNSVAPTRPDPKSIIWASSNSNDGVLYPAAPDTPPSPNSSGSPPQGQASVVANGNARTRAFEHLDHLSALCADINATGSVHASFTIADPRGSALGYLNAASVGQGRGRINVTVTGPHSHTSTARGIFLQQTPIKNQVVVKAEYDLVMDPDASAMKSDVETALEELALHAGVSIILIQHTTPGTTSTFNGARAASGSPPLNKAGPNLNFILRGDLESLDYAKVRVQVMLDELAGLKVIRLPIELPMQPLIAGRKRMHAATIERESGTQVYIPTPFASVFGYRNPQSGPRNPHEVLITGEFAHVFQAREMLQVKERSIQLYTKDIIMIPEKIDWLLLEKLSEVRNIMQQNATFIAIPTLGSHQSLLRIHGTSLVLIERTIRSLNALICAFYTAQVWVLPLDGNVGHGGHTHYQLQHGHHGHGQHGHGQDDEDEEKEPTMQTLRQNVSEISGTSGAELSFRNNCFEVHGAEEAVRAAVMMINNLGWVQKRQVQCRIRLELSNEHREFISGKKNGKINKVMKEAHVHIKFEPFTEYNFIIDLISQGVQRALDGLTMLQAELPAEISFFVPEAYHKRIIGVGGKNIQRIMKQYGVYVKFSNALEFAALGGYFDNDDNVVARTPSKNAVALEELKASIMELVSSRDKDYITETINIPRGLHRMLNHEYRIKVLDISEKTNCGIKFPDERSGSDIVQITGPESQVPLCIQMLLELVPEEYQLRVPQSQSLQEVITQPQFRSQVVDTMRRNFNIDCIVHPSPDRVKGSAGPGSGGSSGNFHTFILRYSRGTSEHLGDAIQLVHHYLMAHNIQVFGQPVQQSPTNDSFSDSLQYFNSKLLPLGTGVQNGTPGW</sequence>
<feature type="region of interest" description="Disordered" evidence="3">
    <location>
        <begin position="61"/>
        <end position="86"/>
    </location>
</feature>
<dbReference type="InterPro" id="IPR056553">
    <property type="entry name" value="KH_Mug60-KHD4"/>
</dbReference>
<keyword evidence="6" id="KW-1185">Reference proteome</keyword>
<evidence type="ECO:0000256" key="2">
    <source>
        <dbReference type="PROSITE-ProRule" id="PRU00117"/>
    </source>
</evidence>
<dbReference type="GO" id="GO:0005737">
    <property type="term" value="C:cytoplasm"/>
    <property type="evidence" value="ECO:0007669"/>
    <property type="project" value="TreeGrafter"/>
</dbReference>
<dbReference type="InterPro" id="IPR036612">
    <property type="entry name" value="KH_dom_type_1_sf"/>
</dbReference>
<keyword evidence="1" id="KW-0677">Repeat</keyword>
<evidence type="ECO:0000259" key="4">
    <source>
        <dbReference type="SMART" id="SM00322"/>
    </source>
</evidence>
<dbReference type="PROSITE" id="PS50084">
    <property type="entry name" value="KH_TYPE_1"/>
    <property type="match status" value="1"/>
</dbReference>
<proteinExistence type="predicted"/>
<dbReference type="SMART" id="SM00322">
    <property type="entry name" value="KH"/>
    <property type="match status" value="4"/>
</dbReference>